<comment type="similarity">
    <text evidence="2">Belongs to the universal ribosomal protein uL4 family.</text>
</comment>
<evidence type="ECO:0000256" key="9">
    <source>
        <dbReference type="SAM" id="MobiDB-lite"/>
    </source>
</evidence>
<dbReference type="EMBL" id="MK039118">
    <property type="protein sequence ID" value="AZL88015.1"/>
    <property type="molecule type" value="Genomic_DNA"/>
</dbReference>
<dbReference type="InterPro" id="IPR023574">
    <property type="entry name" value="Ribosomal_uL4_dom_sf"/>
</dbReference>
<accession>A0A3S8UVZ3</accession>
<sequence>MTTIKQLKYSIKNQDNHINSILLSFKINDNKNKQMYLVHRALRQQLTNYRIRNAHTKNKSEVKGGGKKPWKQKGTGKARAGSNRSPLWKGGGIIFGPKKKIYTSKLNKKEKKLAVNTILCNKYLNTVITNQIAIKLNKPSIKLGIAELDKIGINVKNYKNILIIINKKTSILNLSFKNLVNTQLIEVKSINILSLLKADIIIITTSALEKISK</sequence>
<comment type="function">
    <text evidence="1">Probably binds the 23S rRNA.</text>
</comment>
<dbReference type="GO" id="GO:0019843">
    <property type="term" value="F:rRNA binding"/>
    <property type="evidence" value="ECO:0007669"/>
    <property type="project" value="UniProtKB-KW"/>
</dbReference>
<keyword evidence="3" id="KW-0699">rRNA-binding</keyword>
<dbReference type="GO" id="GO:0003735">
    <property type="term" value="F:structural constituent of ribosome"/>
    <property type="evidence" value="ECO:0007669"/>
    <property type="project" value="InterPro"/>
</dbReference>
<dbReference type="Pfam" id="PF00573">
    <property type="entry name" value="Ribosomal_L4"/>
    <property type="match status" value="1"/>
</dbReference>
<evidence type="ECO:0000256" key="4">
    <source>
        <dbReference type="ARBA" id="ARBA00022884"/>
    </source>
</evidence>
<dbReference type="NCBIfam" id="TIGR03953">
    <property type="entry name" value="rplD_bact"/>
    <property type="match status" value="1"/>
</dbReference>
<dbReference type="PANTHER" id="PTHR10746:SF17">
    <property type="entry name" value="LARGE RIBOSOMAL SUBUNIT PROTEIN UL4C"/>
    <property type="match status" value="1"/>
</dbReference>
<feature type="region of interest" description="Disordered" evidence="9">
    <location>
        <begin position="55"/>
        <end position="83"/>
    </location>
</feature>
<keyword evidence="4" id="KW-0694">RNA-binding</keyword>
<evidence type="ECO:0000256" key="8">
    <source>
        <dbReference type="ARBA" id="ARBA00035387"/>
    </source>
</evidence>
<feature type="compositionally biased region" description="Basic residues" evidence="9">
    <location>
        <begin position="65"/>
        <end position="76"/>
    </location>
</feature>
<dbReference type="InterPro" id="IPR002136">
    <property type="entry name" value="Ribosomal_uL4"/>
</dbReference>
<dbReference type="AlphaFoldDB" id="A0A3S8UVZ3"/>
<geneLocation type="plastid" evidence="10"/>
<evidence type="ECO:0000256" key="5">
    <source>
        <dbReference type="ARBA" id="ARBA00022980"/>
    </source>
</evidence>
<dbReference type="Gene3D" id="3.40.1370.10">
    <property type="match status" value="1"/>
</dbReference>
<dbReference type="GO" id="GO:0006412">
    <property type="term" value="P:translation"/>
    <property type="evidence" value="ECO:0007669"/>
    <property type="project" value="InterPro"/>
</dbReference>
<organism evidence="10">
    <name type="scientific">Harveyella mirabilis</name>
    <dbReference type="NCBI Taxonomy" id="282355"/>
    <lineage>
        <taxon>Eukaryota</taxon>
        <taxon>Rhodophyta</taxon>
        <taxon>Florideophyceae</taxon>
        <taxon>Rhodymeniophycidae</taxon>
        <taxon>Gigartinales</taxon>
        <taxon>Choreocolacaceae</taxon>
        <taxon>Harveyella</taxon>
    </lineage>
</organism>
<evidence type="ECO:0000256" key="7">
    <source>
        <dbReference type="ARBA" id="ARBA00035208"/>
    </source>
</evidence>
<dbReference type="GO" id="GO:1990904">
    <property type="term" value="C:ribonucleoprotein complex"/>
    <property type="evidence" value="ECO:0007669"/>
    <property type="project" value="UniProtKB-KW"/>
</dbReference>
<dbReference type="InterPro" id="IPR013005">
    <property type="entry name" value="Ribosomal_uL4-like"/>
</dbReference>
<evidence type="ECO:0000256" key="3">
    <source>
        <dbReference type="ARBA" id="ARBA00022730"/>
    </source>
</evidence>
<evidence type="ECO:0000313" key="10">
    <source>
        <dbReference type="EMBL" id="AZL88015.1"/>
    </source>
</evidence>
<reference evidence="10" key="1">
    <citation type="journal article" date="2018" name="J. Phycol.">
        <title>Molecular phylogenetics supports a clade of red algal parasites retaining native plastids: taxonomy and terminology revised.</title>
        <authorList>
            <person name="Salomaki E.D."/>
            <person name="Lane C.E."/>
        </authorList>
    </citation>
    <scope>NUCLEOTIDE SEQUENCE</scope>
</reference>
<protein>
    <recommendedName>
        <fullName evidence="7">Large ribosomal subunit protein uL4c</fullName>
    </recommendedName>
    <alternativeName>
        <fullName evidence="8">50S ribosomal protein L4, chloroplastic</fullName>
    </alternativeName>
</protein>
<dbReference type="GO" id="GO:0005840">
    <property type="term" value="C:ribosome"/>
    <property type="evidence" value="ECO:0007669"/>
    <property type="project" value="UniProtKB-KW"/>
</dbReference>
<keyword evidence="5 10" id="KW-0689">Ribosomal protein</keyword>
<dbReference type="PANTHER" id="PTHR10746">
    <property type="entry name" value="50S RIBOSOMAL PROTEIN L4"/>
    <property type="match status" value="1"/>
</dbReference>
<keyword evidence="10" id="KW-0934">Plastid</keyword>
<evidence type="ECO:0000256" key="2">
    <source>
        <dbReference type="ARBA" id="ARBA00010528"/>
    </source>
</evidence>
<name>A0A3S8UVZ3_9FLOR</name>
<gene>
    <name evidence="10" type="primary">rpl4</name>
</gene>
<evidence type="ECO:0000256" key="6">
    <source>
        <dbReference type="ARBA" id="ARBA00023274"/>
    </source>
</evidence>
<keyword evidence="6" id="KW-0687">Ribonucleoprotein</keyword>
<evidence type="ECO:0000256" key="1">
    <source>
        <dbReference type="ARBA" id="ARBA00004083"/>
    </source>
</evidence>
<dbReference type="SUPFAM" id="SSF52166">
    <property type="entry name" value="Ribosomal protein L4"/>
    <property type="match status" value="1"/>
</dbReference>
<dbReference type="HAMAP" id="MF_01328_B">
    <property type="entry name" value="Ribosomal_uL4_B"/>
    <property type="match status" value="1"/>
</dbReference>
<proteinExistence type="inferred from homology"/>